<dbReference type="SUPFAM" id="SSF50129">
    <property type="entry name" value="GroES-like"/>
    <property type="match status" value="1"/>
</dbReference>
<dbReference type="PROSITE" id="PS00059">
    <property type="entry name" value="ADH_ZINC"/>
    <property type="match status" value="1"/>
</dbReference>
<dbReference type="GO" id="GO:0008270">
    <property type="term" value="F:zinc ion binding"/>
    <property type="evidence" value="ECO:0007669"/>
    <property type="project" value="InterPro"/>
</dbReference>
<evidence type="ECO:0000313" key="5">
    <source>
        <dbReference type="EMBL" id="GAG79696.1"/>
    </source>
</evidence>
<reference evidence="5" key="1">
    <citation type="journal article" date="2014" name="Front. Microbiol.">
        <title>High frequency of phylogenetically diverse reductive dehalogenase-homologous genes in deep subseafloor sedimentary metagenomes.</title>
        <authorList>
            <person name="Kawai M."/>
            <person name="Futagami T."/>
            <person name="Toyoda A."/>
            <person name="Takaki Y."/>
            <person name="Nishi S."/>
            <person name="Hori S."/>
            <person name="Arai W."/>
            <person name="Tsubouchi T."/>
            <person name="Morono Y."/>
            <person name="Uchiyama I."/>
            <person name="Ito T."/>
            <person name="Fujiyama A."/>
            <person name="Inagaki F."/>
            <person name="Takami H."/>
        </authorList>
    </citation>
    <scope>NUCLEOTIDE SEQUENCE</scope>
    <source>
        <strain evidence="5">Expedition CK06-06</strain>
    </source>
</reference>
<evidence type="ECO:0000256" key="2">
    <source>
        <dbReference type="ARBA" id="ARBA00022833"/>
    </source>
</evidence>
<proteinExistence type="predicted"/>
<protein>
    <recommendedName>
        <fullName evidence="4">Alcohol dehydrogenase-like N-terminal domain-containing protein</fullName>
    </recommendedName>
</protein>
<accession>X1C5N4</accession>
<evidence type="ECO:0000256" key="3">
    <source>
        <dbReference type="ARBA" id="ARBA00023002"/>
    </source>
</evidence>
<evidence type="ECO:0000256" key="1">
    <source>
        <dbReference type="ARBA" id="ARBA00022723"/>
    </source>
</evidence>
<comment type="caution">
    <text evidence="5">The sequence shown here is derived from an EMBL/GenBank/DDBJ whole genome shotgun (WGS) entry which is preliminary data.</text>
</comment>
<dbReference type="GO" id="GO:0016491">
    <property type="term" value="F:oxidoreductase activity"/>
    <property type="evidence" value="ECO:0007669"/>
    <property type="project" value="UniProtKB-KW"/>
</dbReference>
<feature type="domain" description="Alcohol dehydrogenase-like N-terminal" evidence="4">
    <location>
        <begin position="25"/>
        <end position="90"/>
    </location>
</feature>
<feature type="non-terminal residue" evidence="5">
    <location>
        <position position="112"/>
    </location>
</feature>
<dbReference type="PANTHER" id="PTHR43401:SF2">
    <property type="entry name" value="L-THREONINE 3-DEHYDROGENASE"/>
    <property type="match status" value="1"/>
</dbReference>
<dbReference type="AlphaFoldDB" id="X1C5N4"/>
<dbReference type="InterPro" id="IPR002328">
    <property type="entry name" value="ADH_Zn_CS"/>
</dbReference>
<organism evidence="5">
    <name type="scientific">marine sediment metagenome</name>
    <dbReference type="NCBI Taxonomy" id="412755"/>
    <lineage>
        <taxon>unclassified sequences</taxon>
        <taxon>metagenomes</taxon>
        <taxon>ecological metagenomes</taxon>
    </lineage>
</organism>
<gene>
    <name evidence="5" type="ORF">S01H4_27799</name>
</gene>
<dbReference type="InterPro" id="IPR013154">
    <property type="entry name" value="ADH-like_N"/>
</dbReference>
<keyword evidence="1" id="KW-0479">Metal-binding</keyword>
<dbReference type="PANTHER" id="PTHR43401">
    <property type="entry name" value="L-THREONINE 3-DEHYDROGENASE"/>
    <property type="match status" value="1"/>
</dbReference>
<keyword evidence="2" id="KW-0862">Zinc</keyword>
<sequence length="112" mass="12104">MKGIFYATAREIEIKNDLPKPIIEPDEVLINVKYCGICGSDVGSYSALGMCLPQIILGHEFSGEIAEIGENVKKLKVGDKVTANPNIPCLEEFAEYLQIPVLTTSMGTGTIS</sequence>
<dbReference type="Gene3D" id="3.90.180.10">
    <property type="entry name" value="Medium-chain alcohol dehydrogenases, catalytic domain"/>
    <property type="match status" value="1"/>
</dbReference>
<dbReference type="EMBL" id="BART01013665">
    <property type="protein sequence ID" value="GAG79696.1"/>
    <property type="molecule type" value="Genomic_DNA"/>
</dbReference>
<dbReference type="Pfam" id="PF08240">
    <property type="entry name" value="ADH_N"/>
    <property type="match status" value="1"/>
</dbReference>
<name>X1C5N4_9ZZZZ</name>
<dbReference type="InterPro" id="IPR050129">
    <property type="entry name" value="Zn_alcohol_dh"/>
</dbReference>
<dbReference type="InterPro" id="IPR011032">
    <property type="entry name" value="GroES-like_sf"/>
</dbReference>
<evidence type="ECO:0000259" key="4">
    <source>
        <dbReference type="Pfam" id="PF08240"/>
    </source>
</evidence>
<keyword evidence="3" id="KW-0560">Oxidoreductase</keyword>